<accession>F0GX95</accession>
<keyword evidence="4" id="KW-1185">Reference proteome</keyword>
<comment type="caution">
    <text evidence="3">The sequence shown here is derived from an EMBL/GenBank/DDBJ whole genome shotgun (WGS) entry which is preliminary data.</text>
</comment>
<name>F0GX95_9FIRM</name>
<proteinExistence type="predicted"/>
<protein>
    <submittedName>
        <fullName evidence="3">Uncharacterized protein</fullName>
    </submittedName>
</protein>
<evidence type="ECO:0000256" key="1">
    <source>
        <dbReference type="ARBA" id="ARBA00022747"/>
    </source>
</evidence>
<dbReference type="AlphaFoldDB" id="F0GX95"/>
<organism evidence="3 4">
    <name type="scientific">Anaerococcus prevotii ACS-065-V-Col13</name>
    <dbReference type="NCBI Taxonomy" id="879305"/>
    <lineage>
        <taxon>Bacteria</taxon>
        <taxon>Bacillati</taxon>
        <taxon>Bacillota</taxon>
        <taxon>Tissierellia</taxon>
        <taxon>Tissierellales</taxon>
        <taxon>Peptoniphilaceae</taxon>
        <taxon>Anaerococcus</taxon>
    </lineage>
</organism>
<dbReference type="SUPFAM" id="SSF116734">
    <property type="entry name" value="DNA methylase specificity domain"/>
    <property type="match status" value="1"/>
</dbReference>
<evidence type="ECO:0000313" key="3">
    <source>
        <dbReference type="EMBL" id="EGC81586.1"/>
    </source>
</evidence>
<dbReference type="EMBL" id="AEXM01000030">
    <property type="protein sequence ID" value="EGC81586.1"/>
    <property type="molecule type" value="Genomic_DNA"/>
</dbReference>
<keyword evidence="2" id="KW-0238">DNA-binding</keyword>
<dbReference type="STRING" id="879305.HMPREF9290_0870"/>
<keyword evidence="1" id="KW-0680">Restriction system</keyword>
<evidence type="ECO:0000256" key="2">
    <source>
        <dbReference type="ARBA" id="ARBA00023125"/>
    </source>
</evidence>
<reference evidence="3 4" key="1">
    <citation type="submission" date="2011-01" db="EMBL/GenBank/DDBJ databases">
        <authorList>
            <person name="Durkin A.S."/>
            <person name="Madupu R."/>
            <person name="Torralba M."/>
            <person name="Gillis M."/>
            <person name="Methe B."/>
            <person name="Sutton G."/>
            <person name="Nelson K.E."/>
        </authorList>
    </citation>
    <scope>NUCLEOTIDE SEQUENCE [LARGE SCALE GENOMIC DNA]</scope>
    <source>
        <strain evidence="3 4">ACS-065-V-Col13</strain>
    </source>
</reference>
<dbReference type="eggNOG" id="ENOG5030GJZ">
    <property type="taxonomic scope" value="Bacteria"/>
</dbReference>
<dbReference type="GO" id="GO:0003677">
    <property type="term" value="F:DNA binding"/>
    <property type="evidence" value="ECO:0007669"/>
    <property type="project" value="UniProtKB-KW"/>
</dbReference>
<dbReference type="Proteomes" id="UP000005286">
    <property type="component" value="Unassembled WGS sequence"/>
</dbReference>
<dbReference type="PATRIC" id="fig|879305.3.peg.1426"/>
<sequence>MNYELLKKEFSHLSSFLIWDDERVNNGLPPCFDDKKYREEKFKPSYIYLAMNLRTDDEDFYRLYKNFRGNVYDIFERSELIPWWVFHNLEEGIFSKADPAITRFNNLFSDTKLEGAYVTDFFKTSPDGEFLDGYVTRDGQEAFSFLRSLDELSYETYIKTQLRALDREIELLGVSDPKFLVINSIYDLVKDSFDKFLNEKDFPHLYRAEIVDVPPPYGAAIRKDVSSLISLLLKNIDENLYPNFIIDSICKNYYVIENLREITNPAHTMAILYLSLESNVNLSSATRSYLEKIKLAYPRHIKMLNYCFSKDIILEIIKNFPYIFSKINLSEGELSFYKEVLKAGRNCLIILDDDIKKLSLILKQNLLVDSSFLVGDYDEFILLSLMKKALAVPGFVFMRDDFSIKNLNFDRIIDLSGDVSLCEKVLDENSFSEALLVMTYEDFMRERNLSFRKSIEDKFPLFSLTNFDNKKVFLKVGRREDRLLYRYFDRNYSLFKEGYFDASLVSEDPFGEINIIKDNTRIYMLKDFIVQARRGYSVSELLNLGLSYDCDGFSYLSNSNIAKGFVSGPYSSFAGDVSSLFYASEGDLIISKTFPYNTAIVDDGNKYLVNDNLFVLRIDKNKADPYYILAFLKSKKTKELIKSKLKNSNNLSMKVLKNLEVALYSMEKREDIKNNIMDNLAKTKKAYKNISEFEKELRNIF</sequence>
<dbReference type="InterPro" id="IPR044946">
    <property type="entry name" value="Restrct_endonuc_typeI_TRD_sf"/>
</dbReference>
<gene>
    <name evidence="3" type="ORF">HMPREF9290_0870</name>
</gene>
<dbReference type="Gene3D" id="3.90.220.20">
    <property type="entry name" value="DNA methylase specificity domains"/>
    <property type="match status" value="1"/>
</dbReference>
<dbReference type="GO" id="GO:0009307">
    <property type="term" value="P:DNA restriction-modification system"/>
    <property type="evidence" value="ECO:0007669"/>
    <property type="project" value="UniProtKB-KW"/>
</dbReference>
<evidence type="ECO:0000313" key="4">
    <source>
        <dbReference type="Proteomes" id="UP000005286"/>
    </source>
</evidence>
<dbReference type="RefSeq" id="WP_004835531.1">
    <property type="nucleotide sequence ID" value="NZ_AEXM01000030.1"/>
</dbReference>